<dbReference type="PANTHER" id="PTHR43169">
    <property type="entry name" value="EXSB FAMILY PROTEIN"/>
    <property type="match status" value="1"/>
</dbReference>
<dbReference type="AlphaFoldDB" id="A0ABC8C253"/>
<organism evidence="3 4">
    <name type="scientific">Kitasatospora albolonga</name>
    <dbReference type="NCBI Taxonomy" id="68173"/>
    <lineage>
        <taxon>Bacteria</taxon>
        <taxon>Bacillati</taxon>
        <taxon>Actinomycetota</taxon>
        <taxon>Actinomycetes</taxon>
        <taxon>Kitasatosporales</taxon>
        <taxon>Streptomycetaceae</taxon>
        <taxon>Kitasatospora</taxon>
    </lineage>
</organism>
<dbReference type="InterPro" id="IPR014729">
    <property type="entry name" value="Rossmann-like_a/b/a_fold"/>
</dbReference>
<dbReference type="InterPro" id="IPR045851">
    <property type="entry name" value="AMP-bd_C_sf"/>
</dbReference>
<dbReference type="Proteomes" id="UP000192251">
    <property type="component" value="Chromosome"/>
</dbReference>
<evidence type="ECO:0000256" key="1">
    <source>
        <dbReference type="SAM" id="MobiDB-lite"/>
    </source>
</evidence>
<dbReference type="InterPro" id="IPR023213">
    <property type="entry name" value="CAT-like_dom_sf"/>
</dbReference>
<feature type="compositionally biased region" description="Low complexity" evidence="1">
    <location>
        <begin position="630"/>
        <end position="643"/>
    </location>
</feature>
<feature type="compositionally biased region" description="Basic and acidic residues" evidence="1">
    <location>
        <begin position="694"/>
        <end position="703"/>
    </location>
</feature>
<evidence type="ECO:0000313" key="4">
    <source>
        <dbReference type="Proteomes" id="UP000192251"/>
    </source>
</evidence>
<dbReference type="Gene3D" id="3.40.50.620">
    <property type="entry name" value="HUPs"/>
    <property type="match status" value="1"/>
</dbReference>
<dbReference type="Gene3D" id="3.30.300.30">
    <property type="match status" value="1"/>
</dbReference>
<dbReference type="InterPro" id="IPR052188">
    <property type="entry name" value="Ni-pincer_cofactor_biosynth"/>
</dbReference>
<evidence type="ECO:0000259" key="2">
    <source>
        <dbReference type="Pfam" id="PF00668"/>
    </source>
</evidence>
<proteinExistence type="predicted"/>
<feature type="region of interest" description="Disordered" evidence="1">
    <location>
        <begin position="617"/>
        <end position="654"/>
    </location>
</feature>
<accession>A0ABC8C253</accession>
<dbReference type="InterPro" id="IPR001242">
    <property type="entry name" value="Condensation_dom"/>
</dbReference>
<name>A0ABC8C253_9ACTN</name>
<protein>
    <recommendedName>
        <fullName evidence="2">Condensation domain-containing protein</fullName>
    </recommendedName>
</protein>
<dbReference type="SUPFAM" id="SSF56801">
    <property type="entry name" value="Acetyl-CoA synthetase-like"/>
    <property type="match status" value="1"/>
</dbReference>
<dbReference type="RefSeq" id="WP_084752472.1">
    <property type="nucleotide sequence ID" value="NZ_CP020563.1"/>
</dbReference>
<feature type="domain" description="Condensation" evidence="2">
    <location>
        <begin position="454"/>
        <end position="621"/>
    </location>
</feature>
<dbReference type="InterPro" id="IPR018317">
    <property type="entry name" value="QueC"/>
</dbReference>
<feature type="region of interest" description="Disordered" evidence="1">
    <location>
        <begin position="694"/>
        <end position="802"/>
    </location>
</feature>
<dbReference type="EMBL" id="CP020563">
    <property type="protein sequence ID" value="ARF76630.1"/>
    <property type="molecule type" value="Genomic_DNA"/>
</dbReference>
<dbReference type="Pfam" id="PF00668">
    <property type="entry name" value="Condensation"/>
    <property type="match status" value="1"/>
</dbReference>
<dbReference type="Gene3D" id="3.30.559.10">
    <property type="entry name" value="Chloramphenicol acetyltransferase-like domain"/>
    <property type="match status" value="1"/>
</dbReference>
<keyword evidence="4" id="KW-1185">Reference proteome</keyword>
<dbReference type="GO" id="GO:0008610">
    <property type="term" value="P:lipid biosynthetic process"/>
    <property type="evidence" value="ECO:0007669"/>
    <property type="project" value="UniProtKB-ARBA"/>
</dbReference>
<dbReference type="SUPFAM" id="SSF52777">
    <property type="entry name" value="CoA-dependent acyltransferases"/>
    <property type="match status" value="1"/>
</dbReference>
<reference evidence="3 4" key="1">
    <citation type="submission" date="2017-04" db="EMBL/GenBank/DDBJ databases">
        <title>The complete genome sequence of Streptomyces albolongus YIM 101047, the producer of novel bafilomycins and novel odoriferous sesquiterpenoids.</title>
        <authorList>
            <person name="Yin M."/>
            <person name="Jiang Y."/>
        </authorList>
    </citation>
    <scope>NUCLEOTIDE SEQUENCE [LARGE SCALE GENOMIC DNA]</scope>
    <source>
        <strain evidence="3 4">YIM 101047</strain>
    </source>
</reference>
<evidence type="ECO:0000313" key="3">
    <source>
        <dbReference type="EMBL" id="ARF76630.1"/>
    </source>
</evidence>
<gene>
    <name evidence="3" type="ORF">B7C62_33360</name>
</gene>
<dbReference type="PANTHER" id="PTHR43169:SF4">
    <property type="entry name" value="ATPASE, PP-LOOP SUPERFAMILY-RELATED"/>
    <property type="match status" value="1"/>
</dbReference>
<dbReference type="KEGG" id="kab:B7C62_33360"/>
<dbReference type="SUPFAM" id="SSF52402">
    <property type="entry name" value="Adenine nucleotide alpha hydrolases-like"/>
    <property type="match status" value="1"/>
</dbReference>
<feature type="compositionally biased region" description="Low complexity" evidence="1">
    <location>
        <begin position="762"/>
        <end position="778"/>
    </location>
</feature>
<feature type="compositionally biased region" description="Pro residues" evidence="1">
    <location>
        <begin position="779"/>
        <end position="789"/>
    </location>
</feature>
<sequence>MGSDTRDSALDADRARLVTRQVEEAVRQQPHATDCAVVLHGAEDPDGPAPAELRCVNCGIGDAFPGLAFDTGGVCSLCARLDAHREEIQVYFRQPEELAPRLRGAARARGSDIDCLLLFSGGKDSTYVLYRLVELGLRVMTFTFDNGFISRTALRNVEDVTSELGIEHVTATRADQRTVFLRSLQEHKSVCNGCFRSLLDLSTTLAHERGIPSIVTGLSRGQIMDERLSWFHEHGVYDVAEIEEKLRVGRRVYHQASGDLGAAVDSVDVVDFFRYSEVTKEGIRAYLRQRSSLWAQPTDTGFCSSNCMINDVGVYVHAAERGYHNYEAPTRWEVRLGHLDRAEADEELRVPVDTERVRRMLARIGYPDPADLRRLGARMTAYYVPAPGTAAQELPGAVAGVLPESLLPATWVPVPRIPRTAGRVDRRALLALRTVGPSASRAPEAGGVPPADGPLLAVQQRLLRQHTEELKGHARALPLVAPGVLDPAAVRRAVLRLLQHHDALRLRFAESEGRWSQRRGGIAGAVPVGVLDLTGRDPADEARLLGKAVDRMRAGTDPVGGRPLRIAVLDRRPRPSGLLVVVHGLVADTRSWRVLLEDLSEAVRQLQAGEAVALPPAGSFLDRLPPHDPAPASASQEAAATSPGEPRTSREPLGEPLRVHCDATVPARAAATAIQRELTRLFDGAGQPLELLDHTARSGEDRTVGPLTAPETVRGGSGAGAAGPEPVTTGPEPVPTDRETGAAGSGPVTTDPEPVPTDRETAPTAPETTPAGSETAPTAPEPVPPPPPAAHDRRSHPPHRYEHFGDLSAELLAPGTLWALAPGAEDTFTRPLGGLPEGVVVTGSVRGGRLVLDWWAAEPLRTGLRAAGVPERVAARLAAGRTQGDGA</sequence>
<dbReference type="Pfam" id="PF06508">
    <property type="entry name" value="QueC"/>
    <property type="match status" value="1"/>
</dbReference>
<feature type="compositionally biased region" description="Low complexity" evidence="1">
    <location>
        <begin position="722"/>
        <end position="731"/>
    </location>
</feature>